<evidence type="ECO:0000256" key="1">
    <source>
        <dbReference type="ARBA" id="ARBA00018719"/>
    </source>
</evidence>
<dbReference type="eggNOG" id="COG0492">
    <property type="taxonomic scope" value="Bacteria"/>
</dbReference>
<sequence length="279" mass="29125">MQLQVIIIGGGPAGVSCAIWLKKLGVRAVLLEAAPRLGGLQTWSPYENLWIPGVQGKTGQQVAQHLSDHAAAVGAEVRTTCPALGVWGDYTVGIPAGSLTAPYLVIATGTKPRAGGFTASARVAIGPGTPMESLAVKGNRIAILGGGDNAFDQARFVAERGGVPVIFSRTQPRAQKLLQEMIRDVKVVTGDYVADQKALTVNGEAFDAFGVLFGFEAVLPPGLAPELDNGYVAVNRLGETNLPKVYACGEITDFWHPCVTTASAHGVQVAKQISKKLAG</sequence>
<evidence type="ECO:0000256" key="2">
    <source>
        <dbReference type="ARBA" id="ARBA00022630"/>
    </source>
</evidence>
<dbReference type="Proteomes" id="UP000006512">
    <property type="component" value="Unassembled WGS sequence"/>
</dbReference>
<keyword evidence="2" id="KW-0285">Flavoprotein</keyword>
<dbReference type="PRINTS" id="PR00368">
    <property type="entry name" value="FADPNR"/>
</dbReference>
<dbReference type="InterPro" id="IPR036188">
    <property type="entry name" value="FAD/NAD-bd_sf"/>
</dbReference>
<dbReference type="SUPFAM" id="SSF51905">
    <property type="entry name" value="FAD/NAD(P)-binding domain"/>
    <property type="match status" value="1"/>
</dbReference>
<dbReference type="EMBL" id="GL883077">
    <property type="protein sequence ID" value="EGF92131.1"/>
    <property type="molecule type" value="Genomic_DNA"/>
</dbReference>
<gene>
    <name evidence="5" type="ORF">ABI_05640</name>
</gene>
<dbReference type="PANTHER" id="PTHR48105">
    <property type="entry name" value="THIOREDOXIN REDUCTASE 1-RELATED-RELATED"/>
    <property type="match status" value="1"/>
</dbReference>
<evidence type="ECO:0000259" key="4">
    <source>
        <dbReference type="Pfam" id="PF07992"/>
    </source>
</evidence>
<evidence type="ECO:0000313" key="5">
    <source>
        <dbReference type="EMBL" id="EGF92131.1"/>
    </source>
</evidence>
<accession>F4QKH9</accession>
<organism evidence="5 6">
    <name type="scientific">Asticcacaulis biprosthecium C19</name>
    <dbReference type="NCBI Taxonomy" id="715226"/>
    <lineage>
        <taxon>Bacteria</taxon>
        <taxon>Pseudomonadati</taxon>
        <taxon>Pseudomonadota</taxon>
        <taxon>Alphaproteobacteria</taxon>
        <taxon>Caulobacterales</taxon>
        <taxon>Caulobacteraceae</taxon>
        <taxon>Asticcacaulis</taxon>
    </lineage>
</organism>
<proteinExistence type="predicted"/>
<dbReference type="InterPro" id="IPR023753">
    <property type="entry name" value="FAD/NAD-binding_dom"/>
</dbReference>
<dbReference type="Pfam" id="PF07992">
    <property type="entry name" value="Pyr_redox_2"/>
    <property type="match status" value="1"/>
</dbReference>
<dbReference type="HOGENOM" id="CLU_031864_5_3_5"/>
<keyword evidence="3" id="KW-0560">Oxidoreductase</keyword>
<dbReference type="AlphaFoldDB" id="F4QKH9"/>
<dbReference type="STRING" id="715226.ABI_05640"/>
<dbReference type="RefSeq" id="WP_006271301.1">
    <property type="nucleotide sequence ID" value="NZ_GL883077.1"/>
</dbReference>
<dbReference type="GO" id="GO:0016491">
    <property type="term" value="F:oxidoreductase activity"/>
    <property type="evidence" value="ECO:0007669"/>
    <property type="project" value="UniProtKB-KW"/>
</dbReference>
<protein>
    <recommendedName>
        <fullName evidence="1">Thioredoxin reductase</fullName>
    </recommendedName>
</protein>
<dbReference type="InterPro" id="IPR050097">
    <property type="entry name" value="Ferredoxin-NADP_redctase_2"/>
</dbReference>
<evidence type="ECO:0000313" key="6">
    <source>
        <dbReference type="Proteomes" id="UP000006512"/>
    </source>
</evidence>
<reference evidence="6" key="1">
    <citation type="submission" date="2011-03" db="EMBL/GenBank/DDBJ databases">
        <title>Draft genome sequence of Brevundimonas diminuta.</title>
        <authorList>
            <person name="Brown P.J.B."/>
            <person name="Buechlein A."/>
            <person name="Hemmerich C."/>
            <person name="Brun Y.V."/>
        </authorList>
    </citation>
    <scope>NUCLEOTIDE SEQUENCE [LARGE SCALE GENOMIC DNA]</scope>
    <source>
        <strain evidence="6">C19</strain>
    </source>
</reference>
<keyword evidence="6" id="KW-1185">Reference proteome</keyword>
<dbReference type="PRINTS" id="PR00469">
    <property type="entry name" value="PNDRDTASEII"/>
</dbReference>
<dbReference type="Gene3D" id="3.50.50.60">
    <property type="entry name" value="FAD/NAD(P)-binding domain"/>
    <property type="match status" value="2"/>
</dbReference>
<evidence type="ECO:0000256" key="3">
    <source>
        <dbReference type="ARBA" id="ARBA00023002"/>
    </source>
</evidence>
<feature type="domain" description="FAD/NAD(P)-binding" evidence="4">
    <location>
        <begin position="4"/>
        <end position="266"/>
    </location>
</feature>
<dbReference type="OrthoDB" id="9786503at2"/>
<name>F4QKH9_9CAUL</name>